<dbReference type="SUPFAM" id="SSF51011">
    <property type="entry name" value="Glycosyl hydrolase domain"/>
    <property type="match status" value="1"/>
</dbReference>
<dbReference type="KEGG" id="cdeu:CNBG_5332"/>
<dbReference type="Pfam" id="PF09260">
    <property type="entry name" value="A_amylase_dom_C"/>
    <property type="match status" value="1"/>
</dbReference>
<dbReference type="InterPro" id="IPR013777">
    <property type="entry name" value="A-amylase-like"/>
</dbReference>
<feature type="site" description="Transition state stabilizer" evidence="14">
    <location>
        <position position="318"/>
    </location>
</feature>
<feature type="binding site" evidence="17">
    <location>
        <position position="254"/>
    </location>
    <ligand>
        <name>substrate</name>
    </ligand>
</feature>
<gene>
    <name evidence="21" type="ORF">CNBG_5332</name>
</gene>
<evidence type="ECO:0000256" key="3">
    <source>
        <dbReference type="ARBA" id="ARBA00008061"/>
    </source>
</evidence>
<comment type="catalytic activity">
    <reaction evidence="1">
        <text>Endohydrolysis of (1-&gt;4)-alpha-D-glucosidic linkages in polysaccharides containing three or more (1-&gt;4)-alpha-linked D-glucose units.</text>
        <dbReference type="EC" id="3.2.1.1"/>
    </reaction>
</comment>
<feature type="active site" description="Nucleophile" evidence="13">
    <location>
        <position position="226"/>
    </location>
</feature>
<keyword evidence="7" id="KW-0378">Hydrolase</keyword>
<feature type="region of interest" description="Disordered" evidence="18">
    <location>
        <begin position="486"/>
        <end position="509"/>
    </location>
</feature>
<dbReference type="GO" id="GO:0005509">
    <property type="term" value="F:calcium ion binding"/>
    <property type="evidence" value="ECO:0007669"/>
    <property type="project" value="InterPro"/>
</dbReference>
<feature type="binding site" evidence="17">
    <location>
        <position position="224"/>
    </location>
    <ligand>
        <name>substrate</name>
    </ligand>
</feature>
<reference evidence="21 22" key="2">
    <citation type="journal article" date="2018" name="Proc. Natl. Acad. Sci.">
        <title>RNAi is a critical determinant of centromere evolution in closely related fungi.</title>
        <authorList>
            <person name="Yadav V."/>
            <person name="Sun S."/>
            <person name="Billmyre R.B."/>
            <person name="Thimmappa B.C."/>
            <person name="Shea T."/>
            <person name="Lintner R."/>
            <person name="Bakkeren G."/>
            <person name="Cuomo C.A."/>
            <person name="Heitman J."/>
            <person name="Sanyal K."/>
        </authorList>
    </citation>
    <scope>NUCLEOTIDE SEQUENCE [LARGE SCALE GENOMIC DNA]</scope>
    <source>
        <strain evidence="21 22">R265</strain>
    </source>
</reference>
<feature type="binding site" evidence="15">
    <location>
        <position position="230"/>
    </location>
    <ligand>
        <name>Ca(2+)</name>
        <dbReference type="ChEBI" id="CHEBI:29108"/>
        <label>1</label>
    </ligand>
</feature>
<keyword evidence="9 16" id="KW-1015">Disulfide bond</keyword>
<evidence type="ECO:0000256" key="9">
    <source>
        <dbReference type="ARBA" id="ARBA00023157"/>
    </source>
</evidence>
<feature type="binding site" evidence="15">
    <location>
        <position position="141"/>
    </location>
    <ligand>
        <name>Ca(2+)</name>
        <dbReference type="ChEBI" id="CHEBI:29108"/>
        <label>1</label>
    </ligand>
</feature>
<evidence type="ECO:0000256" key="18">
    <source>
        <dbReference type="SAM" id="MobiDB-lite"/>
    </source>
</evidence>
<dbReference type="VEuPathDB" id="FungiDB:CNBG_5332"/>
<comment type="similarity">
    <text evidence="3">Belongs to the glycosyl hydrolase 13 family.</text>
</comment>
<evidence type="ECO:0000256" key="2">
    <source>
        <dbReference type="ARBA" id="ARBA00001913"/>
    </source>
</evidence>
<evidence type="ECO:0000256" key="15">
    <source>
        <dbReference type="PIRSR" id="PIRSR001024-3"/>
    </source>
</evidence>
<evidence type="ECO:0000256" key="13">
    <source>
        <dbReference type="PIRSR" id="PIRSR001024-1"/>
    </source>
</evidence>
<dbReference type="AlphaFoldDB" id="A0A095CJG7"/>
<dbReference type="OMA" id="YMDGVLN"/>
<evidence type="ECO:0000256" key="16">
    <source>
        <dbReference type="PIRSR" id="PIRSR001024-4"/>
    </source>
</evidence>
<name>A0A095CJG7_CRYD2</name>
<dbReference type="GO" id="GO:0016052">
    <property type="term" value="P:carbohydrate catabolic process"/>
    <property type="evidence" value="ECO:0007669"/>
    <property type="project" value="InterPro"/>
</dbReference>
<dbReference type="SUPFAM" id="SSF51445">
    <property type="entry name" value="(Trans)glycosidases"/>
    <property type="match status" value="1"/>
</dbReference>
<evidence type="ECO:0000256" key="14">
    <source>
        <dbReference type="PIRSR" id="PIRSR001024-2"/>
    </source>
</evidence>
<feature type="signal peptide" evidence="19">
    <location>
        <begin position="1"/>
        <end position="21"/>
    </location>
</feature>
<proteinExistence type="inferred from homology"/>
<evidence type="ECO:0000256" key="8">
    <source>
        <dbReference type="ARBA" id="ARBA00022837"/>
    </source>
</evidence>
<feature type="domain" description="Glycosyl hydrolase family 13 catalytic" evidence="20">
    <location>
        <begin position="34"/>
        <end position="390"/>
    </location>
</feature>
<evidence type="ECO:0000313" key="22">
    <source>
        <dbReference type="Proteomes" id="UP000029445"/>
    </source>
</evidence>
<feature type="binding site" evidence="17">
    <location>
        <position position="365"/>
    </location>
    <ligand>
        <name>substrate</name>
    </ligand>
</feature>
<evidence type="ECO:0000256" key="7">
    <source>
        <dbReference type="ARBA" id="ARBA00022801"/>
    </source>
</evidence>
<evidence type="ECO:0000256" key="19">
    <source>
        <dbReference type="SAM" id="SignalP"/>
    </source>
</evidence>
<dbReference type="InterPro" id="IPR017853">
    <property type="entry name" value="GH"/>
</dbReference>
<dbReference type="SMART" id="SM00642">
    <property type="entry name" value="Aamy"/>
    <property type="match status" value="1"/>
</dbReference>
<dbReference type="InterPro" id="IPR015340">
    <property type="entry name" value="A_amylase_C_dom"/>
</dbReference>
<dbReference type="HOGENOM" id="CLU_006462_7_2_1"/>
<feature type="binding site" evidence="17">
    <location>
        <position position="318"/>
    </location>
    <ligand>
        <name>substrate</name>
    </ligand>
</feature>
<keyword evidence="5 15" id="KW-0479">Metal-binding</keyword>
<dbReference type="FunFam" id="3.20.20.80:FF:000120">
    <property type="entry name" value="Alpha-amylase A"/>
    <property type="match status" value="1"/>
</dbReference>
<feature type="binding site" evidence="17">
    <location>
        <position position="142"/>
    </location>
    <ligand>
        <name>substrate</name>
    </ligand>
</feature>
<evidence type="ECO:0000256" key="5">
    <source>
        <dbReference type="ARBA" id="ARBA00022723"/>
    </source>
</evidence>
<feature type="disulfide bond" evidence="16">
    <location>
        <begin position="170"/>
        <end position="184"/>
    </location>
</feature>
<evidence type="ECO:0000256" key="11">
    <source>
        <dbReference type="ARBA" id="ARBA00023277"/>
    </source>
</evidence>
<dbReference type="Gene3D" id="3.20.20.80">
    <property type="entry name" value="Glycosidases"/>
    <property type="match status" value="1"/>
</dbReference>
<feature type="disulfide bond" evidence="16">
    <location>
        <begin position="50"/>
        <end position="58"/>
    </location>
</feature>
<organism evidence="21 22">
    <name type="scientific">Cryptococcus deuterogattii (strain R265)</name>
    <name type="common">Cryptococcus gattii VGII (strain R265)</name>
    <dbReference type="NCBI Taxonomy" id="294750"/>
    <lineage>
        <taxon>Eukaryota</taxon>
        <taxon>Fungi</taxon>
        <taxon>Dikarya</taxon>
        <taxon>Basidiomycota</taxon>
        <taxon>Agaricomycotina</taxon>
        <taxon>Tremellomycetes</taxon>
        <taxon>Tremellales</taxon>
        <taxon>Cryptococcaceae</taxon>
        <taxon>Cryptococcus</taxon>
        <taxon>Cryptococcus gattii species complex</taxon>
    </lineage>
</organism>
<dbReference type="EC" id="3.2.1.1" evidence="4"/>
<evidence type="ECO:0000256" key="1">
    <source>
        <dbReference type="ARBA" id="ARBA00000548"/>
    </source>
</evidence>
<keyword evidence="6 19" id="KW-0732">Signal</keyword>
<feature type="binding site" evidence="15">
    <location>
        <position position="250"/>
    </location>
    <ligand>
        <name>Ca(2+)</name>
        <dbReference type="ChEBI" id="CHEBI:29108"/>
        <label>2</label>
    </ligand>
</feature>
<dbReference type="InterPro" id="IPR013780">
    <property type="entry name" value="Glyco_hydro_b"/>
</dbReference>
<evidence type="ECO:0000259" key="20">
    <source>
        <dbReference type="SMART" id="SM00642"/>
    </source>
</evidence>
<dbReference type="GO" id="GO:0004556">
    <property type="term" value="F:alpha-amylase activity"/>
    <property type="evidence" value="ECO:0007669"/>
    <property type="project" value="UniProtKB-EC"/>
</dbReference>
<evidence type="ECO:0000256" key="12">
    <source>
        <dbReference type="ARBA" id="ARBA00023295"/>
    </source>
</evidence>
<evidence type="ECO:0000256" key="10">
    <source>
        <dbReference type="ARBA" id="ARBA00023180"/>
    </source>
</evidence>
<dbReference type="PANTHER" id="PTHR10357:SF215">
    <property type="entry name" value="ALPHA-AMYLASE 1"/>
    <property type="match status" value="1"/>
</dbReference>
<feature type="binding site" evidence="15">
    <location>
        <position position="195"/>
    </location>
    <ligand>
        <name>Ca(2+)</name>
        <dbReference type="ChEBI" id="CHEBI:29108"/>
        <label>1</label>
    </ligand>
</feature>
<evidence type="ECO:0000256" key="4">
    <source>
        <dbReference type="ARBA" id="ARBA00012595"/>
    </source>
</evidence>
<evidence type="ECO:0000256" key="17">
    <source>
        <dbReference type="PIRSR" id="PIRSR001024-5"/>
    </source>
</evidence>
<feature type="binding site" evidence="17">
    <location>
        <position position="103"/>
    </location>
    <ligand>
        <name>substrate</name>
    </ligand>
</feature>
<dbReference type="RefSeq" id="XP_062885168.1">
    <property type="nucleotide sequence ID" value="XM_063029213.1"/>
</dbReference>
<comment type="cofactor">
    <cofactor evidence="2">
        <name>Ca(2+)</name>
        <dbReference type="ChEBI" id="CHEBI:29108"/>
    </cofactor>
</comment>
<feature type="chain" id="PRO_5001907751" description="alpha-amylase" evidence="19">
    <location>
        <begin position="22"/>
        <end position="532"/>
    </location>
</feature>
<evidence type="ECO:0000256" key="6">
    <source>
        <dbReference type="ARBA" id="ARBA00022729"/>
    </source>
</evidence>
<evidence type="ECO:0000313" key="21">
    <source>
        <dbReference type="EMBL" id="KGB79494.1"/>
    </source>
</evidence>
<dbReference type="OrthoDB" id="204980at2759"/>
<feature type="active site" description="Proton donor" evidence="13">
    <location>
        <position position="250"/>
    </location>
</feature>
<dbReference type="PANTHER" id="PTHR10357">
    <property type="entry name" value="ALPHA-AMYLASE FAMILY MEMBER"/>
    <property type="match status" value="1"/>
</dbReference>
<feature type="binding site" evidence="15">
    <location>
        <position position="226"/>
    </location>
    <ligand>
        <name>Ca(2+)</name>
        <dbReference type="ChEBI" id="CHEBI:29108"/>
        <label>2</label>
    </ligand>
</feature>
<sequence length="532" mass="57293">MLAHQAALALIPLLSFLPAYALDANAMRSRSVYQVITDRFARNSSSTGDCNVADRKYCGGTWSALAEKLDYIQGMGFDTIWISPVVENIGGTTGEGEAYHGYWTLDPESLNSNFGSADELKSLSSSLHNRGMYLQVDVVINHVAATSSSTFQPSEAYGPFSTSDDYHPFCWITDYNNQTNVEQCWLGDDSVALADLNTESNTVVSYWNNWIKELVSNYTVDAIRIDTVKHVRQGFWPDFVNAAGVFNQGEVLLGDAPYVAGYQNNASINPFNYPVYYPLVRAFNGTGQSFNELISMVSSVNGNFTDPTLLGSFLNNHDNARFESIVTDTSLIKNAQAYPLVTDGIPYVYYGSEAGFKGGNDPDNREPMWTTSYDTTSDMYKFFTSLNAARSAAGNASSTFYTDKMTLSQPSETTLLVAKKPLISVFSNGGSSASNVSVSVDSSSSGWAASTKVIDALTCESFTTDGSGNLAVTISKGEPRVLIEDSQKGSLCGDSSSSSSSSSKESGAGMTTKVGGWVAFAGIFVAGLQVLL</sequence>
<accession>A0A095CJG7</accession>
<keyword evidence="11" id="KW-0119">Carbohydrate metabolism</keyword>
<dbReference type="STRING" id="294750.A0A095CJG7"/>
<dbReference type="PIRSF" id="PIRSF001024">
    <property type="entry name" value="Alph-amyl_fung"/>
    <property type="match status" value="1"/>
</dbReference>
<keyword evidence="22" id="KW-1185">Reference proteome</keyword>
<keyword evidence="12" id="KW-0326">Glycosidase</keyword>
<dbReference type="CDD" id="cd11319">
    <property type="entry name" value="AmyAc_euk_AmyA"/>
    <property type="match status" value="1"/>
</dbReference>
<dbReference type="Pfam" id="PF00128">
    <property type="entry name" value="Alpha-amylase"/>
    <property type="match status" value="1"/>
</dbReference>
<feature type="binding site" evidence="15">
    <location>
        <position position="182"/>
    </location>
    <ligand>
        <name>Ca(2+)</name>
        <dbReference type="ChEBI" id="CHEBI:29108"/>
        <label>1</label>
    </ligand>
</feature>
<dbReference type="EMBL" id="CP025764">
    <property type="protein sequence ID" value="KGB79494.1"/>
    <property type="molecule type" value="Genomic_DNA"/>
</dbReference>
<dbReference type="InterPro" id="IPR006047">
    <property type="entry name" value="GH13_cat_dom"/>
</dbReference>
<keyword evidence="10" id="KW-0325">Glycoprotein</keyword>
<keyword evidence="8 15" id="KW-0106">Calcium</keyword>
<dbReference type="Proteomes" id="UP000029445">
    <property type="component" value="Chromosome 6"/>
</dbReference>
<reference evidence="21 22" key="1">
    <citation type="journal article" date="2011" name="MBio">
        <title>Genome variation in Cryptococcus gattii, an emerging pathogen of immunocompetent hosts.</title>
        <authorList>
            <person name="D'Souza C.A."/>
            <person name="Kronstad J.W."/>
            <person name="Taylor G."/>
            <person name="Warren R."/>
            <person name="Yuen M."/>
            <person name="Hu G."/>
            <person name="Jung W.H."/>
            <person name="Sham A."/>
            <person name="Kidd S.E."/>
            <person name="Tangen K."/>
            <person name="Lee N."/>
            <person name="Zeilmaker T."/>
            <person name="Sawkins J."/>
            <person name="McVicker G."/>
            <person name="Shah S."/>
            <person name="Gnerre S."/>
            <person name="Griggs A."/>
            <person name="Zeng Q."/>
            <person name="Bartlett K."/>
            <person name="Li W."/>
            <person name="Wang X."/>
            <person name="Heitman J."/>
            <person name="Stajich J.E."/>
            <person name="Fraser J.A."/>
            <person name="Meyer W."/>
            <person name="Carter D."/>
            <person name="Schein J."/>
            <person name="Krzywinski M."/>
            <person name="Kwon-Chung K.J."/>
            <person name="Varma A."/>
            <person name="Wang J."/>
            <person name="Brunham R."/>
            <person name="Fyfe M."/>
            <person name="Ouellette B.F."/>
            <person name="Siddiqui A."/>
            <person name="Marra M."/>
            <person name="Jones S."/>
            <person name="Holt R."/>
            <person name="Birren B.W."/>
            <person name="Galagan J.E."/>
            <person name="Cuomo C.A."/>
        </authorList>
    </citation>
    <scope>NUCLEOTIDE SEQUENCE [LARGE SCALE GENOMIC DNA]</scope>
    <source>
        <strain evidence="21 22">R265</strain>
    </source>
</reference>
<dbReference type="GeneID" id="88181488"/>
<dbReference type="Gene3D" id="2.60.40.1180">
    <property type="entry name" value="Golgi alpha-mannosidase II"/>
    <property type="match status" value="1"/>
</dbReference>
<protein>
    <recommendedName>
        <fullName evidence="4">alpha-amylase</fullName>
        <ecNumber evidence="4">3.2.1.1</ecNumber>
    </recommendedName>
</protein>